<dbReference type="PANTHER" id="PTHR23132">
    <property type="entry name" value="D-ALANINE--D-ALANINE LIGASE"/>
    <property type="match status" value="1"/>
</dbReference>
<dbReference type="SUPFAM" id="SSF56059">
    <property type="entry name" value="Glutathione synthetase ATP-binding domain-like"/>
    <property type="match status" value="1"/>
</dbReference>
<name>A0A2V1KBW4_9ACTO</name>
<dbReference type="GO" id="GO:0005524">
    <property type="term" value="F:ATP binding"/>
    <property type="evidence" value="ECO:0007669"/>
    <property type="project" value="UniProtKB-UniRule"/>
</dbReference>
<gene>
    <name evidence="3" type="ORF">DD236_00380</name>
</gene>
<dbReference type="InterPro" id="IPR048764">
    <property type="entry name" value="PylC_N"/>
</dbReference>
<comment type="caution">
    <text evidence="3">The sequence shown here is derived from an EMBL/GenBank/DDBJ whole genome shotgun (WGS) entry which is preliminary data.</text>
</comment>
<dbReference type="Gene3D" id="3.30.470.20">
    <property type="entry name" value="ATP-grasp fold, B domain"/>
    <property type="match status" value="1"/>
</dbReference>
<dbReference type="Gene3D" id="3.40.50.20">
    <property type="match status" value="1"/>
</dbReference>
<dbReference type="GO" id="GO:0046872">
    <property type="term" value="F:metal ion binding"/>
    <property type="evidence" value="ECO:0007669"/>
    <property type="project" value="InterPro"/>
</dbReference>
<protein>
    <recommendedName>
        <fullName evidence="2">ATP-grasp domain-containing protein</fullName>
    </recommendedName>
</protein>
<evidence type="ECO:0000313" key="3">
    <source>
        <dbReference type="EMBL" id="PWF26909.1"/>
    </source>
</evidence>
<accession>A0A2V1KBW4</accession>
<dbReference type="Pfam" id="PF21360">
    <property type="entry name" value="PylC-like_N"/>
    <property type="match status" value="1"/>
</dbReference>
<evidence type="ECO:0000313" key="4">
    <source>
        <dbReference type="Proteomes" id="UP000245283"/>
    </source>
</evidence>
<dbReference type="Proteomes" id="UP000245283">
    <property type="component" value="Unassembled WGS sequence"/>
</dbReference>
<dbReference type="Gene3D" id="3.30.1490.20">
    <property type="entry name" value="ATP-grasp fold, A domain"/>
    <property type="match status" value="1"/>
</dbReference>
<organism evidence="3 4">
    <name type="scientific">Ancrocorticia populi</name>
    <dbReference type="NCBI Taxonomy" id="2175228"/>
    <lineage>
        <taxon>Bacteria</taxon>
        <taxon>Bacillati</taxon>
        <taxon>Actinomycetota</taxon>
        <taxon>Actinomycetes</taxon>
        <taxon>Actinomycetales</taxon>
        <taxon>Actinomycetaceae</taxon>
        <taxon>Ancrocorticia</taxon>
    </lineage>
</organism>
<keyword evidence="1" id="KW-0067">ATP-binding</keyword>
<dbReference type="EMBL" id="QETB01000001">
    <property type="protein sequence ID" value="PWF26909.1"/>
    <property type="molecule type" value="Genomic_DNA"/>
</dbReference>
<dbReference type="Pfam" id="PF02655">
    <property type="entry name" value="ATP-grasp_3"/>
    <property type="match status" value="1"/>
</dbReference>
<evidence type="ECO:0000259" key="2">
    <source>
        <dbReference type="PROSITE" id="PS50975"/>
    </source>
</evidence>
<dbReference type="AlphaFoldDB" id="A0A2V1KBW4"/>
<dbReference type="OrthoDB" id="24041at2"/>
<proteinExistence type="predicted"/>
<dbReference type="InterPro" id="IPR003806">
    <property type="entry name" value="ATP-grasp_PylC-type"/>
</dbReference>
<keyword evidence="4" id="KW-1185">Reference proteome</keyword>
<dbReference type="PANTHER" id="PTHR23132:SF14">
    <property type="entry name" value="ATP-GRASP DOMAIN-CONTAINING PROTEIN"/>
    <property type="match status" value="1"/>
</dbReference>
<sequence length="323" mass="36163">MGATMKVLILSAGKRVKIIEYLRQAGVETIIAADCSELAPALYVADSFYIVPRSTTPEYAPAVRDICKRESVDLCIPTLDLDLDPLAEYREEFASFGTTLMISPAPSIDLAADKWKMYEFCLAHNIPTPRTWIDRDVLDRDLASGEARFPLFSKPVRSAGSVDIGIARDSRDLDNIFASSQRMLVQEFMDGEPFDVDVYLDLHSGLVRGINPKLKLRMREGTTDKALIFDDPELTNFIEDLFSKAAFRGVVDVDLYATPTGYSLLEINPRFSWSYAHSHECGANFIEALLADVSGKRLDRVATARPKWHALAYDSVILNRNRN</sequence>
<dbReference type="InterPro" id="IPR011761">
    <property type="entry name" value="ATP-grasp"/>
</dbReference>
<keyword evidence="1" id="KW-0547">Nucleotide-binding</keyword>
<evidence type="ECO:0000256" key="1">
    <source>
        <dbReference type="PROSITE-ProRule" id="PRU00409"/>
    </source>
</evidence>
<reference evidence="4" key="1">
    <citation type="submission" date="2018-05" db="EMBL/GenBank/DDBJ databases">
        <authorList>
            <person name="Li Y."/>
        </authorList>
    </citation>
    <scope>NUCLEOTIDE SEQUENCE [LARGE SCALE GENOMIC DNA]</scope>
    <source>
        <strain evidence="4">sk1b4</strain>
    </source>
</reference>
<dbReference type="PROSITE" id="PS50975">
    <property type="entry name" value="ATP_GRASP"/>
    <property type="match status" value="1"/>
</dbReference>
<dbReference type="InterPro" id="IPR013815">
    <property type="entry name" value="ATP_grasp_subdomain_1"/>
</dbReference>
<feature type="domain" description="ATP-grasp" evidence="2">
    <location>
        <begin position="118"/>
        <end position="294"/>
    </location>
</feature>
<dbReference type="GO" id="GO:0008716">
    <property type="term" value="F:D-alanine-D-alanine ligase activity"/>
    <property type="evidence" value="ECO:0007669"/>
    <property type="project" value="TreeGrafter"/>
</dbReference>